<evidence type="ECO:0000256" key="2">
    <source>
        <dbReference type="ARBA" id="ARBA00005417"/>
    </source>
</evidence>
<keyword evidence="8" id="KW-1185">Reference proteome</keyword>
<organism evidence="7 8">
    <name type="scientific">Roseomonas elaeocarpi</name>
    <dbReference type="NCBI Taxonomy" id="907779"/>
    <lineage>
        <taxon>Bacteria</taxon>
        <taxon>Pseudomonadati</taxon>
        <taxon>Pseudomonadota</taxon>
        <taxon>Alphaproteobacteria</taxon>
        <taxon>Acetobacterales</taxon>
        <taxon>Roseomonadaceae</taxon>
        <taxon>Roseomonas</taxon>
    </lineage>
</organism>
<feature type="domain" description="ABC transporter" evidence="6">
    <location>
        <begin position="15"/>
        <end position="259"/>
    </location>
</feature>
<keyword evidence="4" id="KW-0547">Nucleotide-binding</keyword>
<keyword evidence="5 7" id="KW-0067">ATP-binding</keyword>
<dbReference type="PROSITE" id="PS00211">
    <property type="entry name" value="ABC_TRANSPORTER_1"/>
    <property type="match status" value="1"/>
</dbReference>
<dbReference type="Proteomes" id="UP001589865">
    <property type="component" value="Unassembled WGS sequence"/>
</dbReference>
<dbReference type="GO" id="GO:0005524">
    <property type="term" value="F:ATP binding"/>
    <property type="evidence" value="ECO:0007669"/>
    <property type="project" value="UniProtKB-KW"/>
</dbReference>
<dbReference type="InterPro" id="IPR003439">
    <property type="entry name" value="ABC_transporter-like_ATP-bd"/>
</dbReference>
<gene>
    <name evidence="7" type="ORF">ACFFGY_02285</name>
</gene>
<dbReference type="PANTHER" id="PTHR43776">
    <property type="entry name" value="TRANSPORT ATP-BINDING PROTEIN"/>
    <property type="match status" value="1"/>
</dbReference>
<dbReference type="SMART" id="SM00382">
    <property type="entry name" value="AAA"/>
    <property type="match status" value="1"/>
</dbReference>
<proteinExistence type="inferred from homology"/>
<dbReference type="InterPro" id="IPR050319">
    <property type="entry name" value="ABC_transp_ATP-bind"/>
</dbReference>
<dbReference type="InterPro" id="IPR017871">
    <property type="entry name" value="ABC_transporter-like_CS"/>
</dbReference>
<evidence type="ECO:0000313" key="8">
    <source>
        <dbReference type="Proteomes" id="UP001589865"/>
    </source>
</evidence>
<dbReference type="InterPro" id="IPR013563">
    <property type="entry name" value="Oligopep_ABC_C"/>
</dbReference>
<dbReference type="CDD" id="cd03257">
    <property type="entry name" value="ABC_NikE_OppD_transporters"/>
    <property type="match status" value="1"/>
</dbReference>
<comment type="similarity">
    <text evidence="2">Belongs to the ABC transporter superfamily.</text>
</comment>
<dbReference type="NCBIfam" id="TIGR01727">
    <property type="entry name" value="oligo_HPY"/>
    <property type="match status" value="1"/>
</dbReference>
<dbReference type="Pfam" id="PF08352">
    <property type="entry name" value="oligo_HPY"/>
    <property type="match status" value="1"/>
</dbReference>
<dbReference type="PROSITE" id="PS50893">
    <property type="entry name" value="ABC_TRANSPORTER_2"/>
    <property type="match status" value="1"/>
</dbReference>
<sequence length="362" mass="39064">MTGATEPAHGREPLLVVQGLRKTFPLPGNQRMVAVDGVDLYLNQGETLAVVGESGCGKSTLGRLILRLQDADEGALRLGGTDLRALRGRALRAMRRRIQVVFQDPFASLDPRQRIRDVLVRPMRLHGLCDGREAERRAAALMEQVGLSPAQLDRLPHQFSGGQRQRVAIARALSVQPEVIVCDEPVSALDVSVQAQVVNLLQDLQRDTGVALLFISHDLAVVRHLAHRVAVMYSGRLVETAPTTQLFRDPRHPYTRALLAAAPRTDGARTHAPLTGEPPNPAALPPGCRFHGRCPDAHPVCTEGVHPPLRLIAPNHGSACLFAESLPAATDTAAGPTEPTPVAARIAAYRRARDRAPAPTEA</sequence>
<dbReference type="Gene3D" id="3.40.50.300">
    <property type="entry name" value="P-loop containing nucleotide triphosphate hydrolases"/>
    <property type="match status" value="1"/>
</dbReference>
<dbReference type="Pfam" id="PF00005">
    <property type="entry name" value="ABC_tran"/>
    <property type="match status" value="1"/>
</dbReference>
<comment type="subcellular location">
    <subcellularLocation>
        <location evidence="1">Cell inner membrane</location>
        <topology evidence="1">Peripheral membrane protein</topology>
    </subcellularLocation>
</comment>
<keyword evidence="3" id="KW-0813">Transport</keyword>
<evidence type="ECO:0000259" key="6">
    <source>
        <dbReference type="PROSITE" id="PS50893"/>
    </source>
</evidence>
<comment type="caution">
    <text evidence="7">The sequence shown here is derived from an EMBL/GenBank/DDBJ whole genome shotgun (WGS) entry which is preliminary data.</text>
</comment>
<accession>A0ABV6JNP2</accession>
<dbReference type="PANTHER" id="PTHR43776:SF7">
    <property type="entry name" value="D,D-DIPEPTIDE TRANSPORT ATP-BINDING PROTEIN DDPF-RELATED"/>
    <property type="match status" value="1"/>
</dbReference>
<evidence type="ECO:0000256" key="4">
    <source>
        <dbReference type="ARBA" id="ARBA00022741"/>
    </source>
</evidence>
<name>A0ABV6JNP2_9PROT</name>
<evidence type="ECO:0000313" key="7">
    <source>
        <dbReference type="EMBL" id="MFC0407060.1"/>
    </source>
</evidence>
<evidence type="ECO:0000256" key="5">
    <source>
        <dbReference type="ARBA" id="ARBA00022840"/>
    </source>
</evidence>
<dbReference type="SUPFAM" id="SSF52540">
    <property type="entry name" value="P-loop containing nucleoside triphosphate hydrolases"/>
    <property type="match status" value="1"/>
</dbReference>
<dbReference type="EMBL" id="JBHLUN010000002">
    <property type="protein sequence ID" value="MFC0407060.1"/>
    <property type="molecule type" value="Genomic_DNA"/>
</dbReference>
<evidence type="ECO:0000256" key="3">
    <source>
        <dbReference type="ARBA" id="ARBA00022448"/>
    </source>
</evidence>
<reference evidence="7 8" key="1">
    <citation type="submission" date="2024-09" db="EMBL/GenBank/DDBJ databases">
        <authorList>
            <person name="Sun Q."/>
            <person name="Mori K."/>
        </authorList>
    </citation>
    <scope>NUCLEOTIDE SEQUENCE [LARGE SCALE GENOMIC DNA]</scope>
    <source>
        <strain evidence="7 8">TBRC 5777</strain>
    </source>
</reference>
<dbReference type="InterPro" id="IPR027417">
    <property type="entry name" value="P-loop_NTPase"/>
</dbReference>
<evidence type="ECO:0000256" key="1">
    <source>
        <dbReference type="ARBA" id="ARBA00004417"/>
    </source>
</evidence>
<protein>
    <submittedName>
        <fullName evidence="7">ABC transporter ATP-binding protein</fullName>
    </submittedName>
</protein>
<dbReference type="RefSeq" id="WP_377042751.1">
    <property type="nucleotide sequence ID" value="NZ_JBHLUN010000002.1"/>
</dbReference>
<dbReference type="InterPro" id="IPR003593">
    <property type="entry name" value="AAA+_ATPase"/>
</dbReference>